<evidence type="ECO:0000256" key="4">
    <source>
        <dbReference type="ARBA" id="ARBA00023136"/>
    </source>
</evidence>
<evidence type="ECO:0000256" key="2">
    <source>
        <dbReference type="ARBA" id="ARBA00022692"/>
    </source>
</evidence>
<keyword evidence="4 5" id="KW-0472">Membrane</keyword>
<dbReference type="SUPFAM" id="SSF144083">
    <property type="entry name" value="Magnesium transport protein CorA, transmembrane region"/>
    <property type="match status" value="1"/>
</dbReference>
<dbReference type="InterPro" id="IPR002523">
    <property type="entry name" value="MgTranspt_CorA/ZnTranspt_ZntB"/>
</dbReference>
<sequence length="557" mass="65844">MSEIKSYHIFMFPFRWDYIENPNKFEESSFEEKVNIEIMTQYLEKTGWRIKSDEIECSEDYNEKLYFYDNVRRAIYNQNNTAKPIVKNFAYTPNEKTRGKYIIQAKDKEYILEIERIILKVYDTGVAILSYHLKNTMPDIKKEDIFMINEFGRRIYPQFINNNETERTAFTKGRFLATKLQILWEDDRSSITETFEWYDCLETVRKNPTKLSDTIMKILNGSDNEYFIDNSRVLCEKKILIRPIIDDRMYVICWYKNDNWISELSEFNESKNEYMYVEDADWFKFLFVDGQDKCCTSRLMTENLLKQHTYDRWIGGTLYGITRYSFVMLCCESDFSKNILLTHMRTMYYQMVSLVLAQRASILVFSDEVSSISTLKGSNLVSRVRSLHKNYIQFVNKLYFREVTAQEQGIELYTQLINTCEIERNIKDLDNEISELHEYATLEQEAQTNTVLNWLTIISVAFVIPSFITGFLGMNIIDDNLLSNKDPISQLLNWLGYIYLGPIFIVSLVCSSFLLGNKSRLKRNIKFIILGLLFIILPFIILFLLKGDILALLAKRE</sequence>
<feature type="transmembrane region" description="Helical" evidence="5">
    <location>
        <begin position="494"/>
        <end position="515"/>
    </location>
</feature>
<dbReference type="Pfam" id="PF01544">
    <property type="entry name" value="CorA"/>
    <property type="match status" value="1"/>
</dbReference>
<keyword evidence="7" id="KW-1185">Reference proteome</keyword>
<evidence type="ECO:0000256" key="5">
    <source>
        <dbReference type="SAM" id="Phobius"/>
    </source>
</evidence>
<accession>A0ABZ2Y9L7</accession>
<name>A0ABZ2Y9L7_9FIRM</name>
<keyword evidence="2 5" id="KW-0812">Transmembrane</keyword>
<proteinExistence type="predicted"/>
<dbReference type="Gene3D" id="1.20.58.340">
    <property type="entry name" value="Magnesium transport protein CorA, transmembrane region"/>
    <property type="match status" value="1"/>
</dbReference>
<evidence type="ECO:0000313" key="6">
    <source>
        <dbReference type="EMBL" id="WZL70741.1"/>
    </source>
</evidence>
<comment type="subcellular location">
    <subcellularLocation>
        <location evidence="1">Membrane</location>
        <topology evidence="1">Multi-pass membrane protein</topology>
    </subcellularLocation>
</comment>
<evidence type="ECO:0000256" key="3">
    <source>
        <dbReference type="ARBA" id="ARBA00022989"/>
    </source>
</evidence>
<feature type="transmembrane region" description="Helical" evidence="5">
    <location>
        <begin position="451"/>
        <end position="474"/>
    </location>
</feature>
<protein>
    <submittedName>
        <fullName evidence="6">CorA family divalent cation transporter</fullName>
    </submittedName>
</protein>
<evidence type="ECO:0000313" key="7">
    <source>
        <dbReference type="Proteomes" id="UP001486565"/>
    </source>
</evidence>
<feature type="transmembrane region" description="Helical" evidence="5">
    <location>
        <begin position="527"/>
        <end position="545"/>
    </location>
</feature>
<dbReference type="Proteomes" id="UP001486565">
    <property type="component" value="Chromosome"/>
</dbReference>
<evidence type="ECO:0000256" key="1">
    <source>
        <dbReference type="ARBA" id="ARBA00004141"/>
    </source>
</evidence>
<reference evidence="6 7" key="1">
    <citation type="submission" date="2023-03" db="EMBL/GenBank/DDBJ databases">
        <title>Novel Species.</title>
        <authorList>
            <person name="Ma S."/>
        </authorList>
    </citation>
    <scope>NUCLEOTIDE SEQUENCE [LARGE SCALE GENOMIC DNA]</scope>
    <source>
        <strain evidence="6 7">LIND6LT2</strain>
    </source>
</reference>
<gene>
    <name evidence="6" type="ORF">QBE51_04265</name>
</gene>
<dbReference type="InterPro" id="IPR045863">
    <property type="entry name" value="CorA_TM1_TM2"/>
</dbReference>
<dbReference type="EMBL" id="CP121687">
    <property type="protein sequence ID" value="WZL70741.1"/>
    <property type="molecule type" value="Genomic_DNA"/>
</dbReference>
<dbReference type="RefSeq" id="WP_341877698.1">
    <property type="nucleotide sequence ID" value="NZ_CP121687.1"/>
</dbReference>
<keyword evidence="3 5" id="KW-1133">Transmembrane helix</keyword>
<organism evidence="6 7">
    <name type="scientific">Defluviitalea saccharophila</name>
    <dbReference type="NCBI Taxonomy" id="879970"/>
    <lineage>
        <taxon>Bacteria</taxon>
        <taxon>Bacillati</taxon>
        <taxon>Bacillota</taxon>
        <taxon>Clostridia</taxon>
        <taxon>Lachnospirales</taxon>
        <taxon>Defluviitaleaceae</taxon>
        <taxon>Defluviitalea</taxon>
    </lineage>
</organism>